<dbReference type="Proteomes" id="UP000824469">
    <property type="component" value="Unassembled WGS sequence"/>
</dbReference>
<organism evidence="1 2">
    <name type="scientific">Taxus chinensis</name>
    <name type="common">Chinese yew</name>
    <name type="synonym">Taxus wallichiana var. chinensis</name>
    <dbReference type="NCBI Taxonomy" id="29808"/>
    <lineage>
        <taxon>Eukaryota</taxon>
        <taxon>Viridiplantae</taxon>
        <taxon>Streptophyta</taxon>
        <taxon>Embryophyta</taxon>
        <taxon>Tracheophyta</taxon>
        <taxon>Spermatophyta</taxon>
        <taxon>Pinopsida</taxon>
        <taxon>Pinidae</taxon>
        <taxon>Conifers II</taxon>
        <taxon>Cupressales</taxon>
        <taxon>Taxaceae</taxon>
        <taxon>Taxus</taxon>
    </lineage>
</organism>
<reference evidence="1 2" key="1">
    <citation type="journal article" date="2021" name="Nat. Plants">
        <title>The Taxus genome provides insights into paclitaxel biosynthesis.</title>
        <authorList>
            <person name="Xiong X."/>
            <person name="Gou J."/>
            <person name="Liao Q."/>
            <person name="Li Y."/>
            <person name="Zhou Q."/>
            <person name="Bi G."/>
            <person name="Li C."/>
            <person name="Du R."/>
            <person name="Wang X."/>
            <person name="Sun T."/>
            <person name="Guo L."/>
            <person name="Liang H."/>
            <person name="Lu P."/>
            <person name="Wu Y."/>
            <person name="Zhang Z."/>
            <person name="Ro D.K."/>
            <person name="Shang Y."/>
            <person name="Huang S."/>
            <person name="Yan J."/>
        </authorList>
    </citation>
    <scope>NUCLEOTIDE SEQUENCE [LARGE SCALE GENOMIC DNA]</scope>
    <source>
        <strain evidence="1">Ta-2019</strain>
    </source>
</reference>
<sequence>GLKFKKNTFAAKQKGTRQLELLSLLFARFKTYEGTQGPLCGLGVAIHHSFQAL</sequence>
<feature type="non-terminal residue" evidence="1">
    <location>
        <position position="53"/>
    </location>
</feature>
<name>A0AA38FU19_TAXCH</name>
<comment type="caution">
    <text evidence="1">The sequence shown here is derived from an EMBL/GenBank/DDBJ whole genome shotgun (WGS) entry which is preliminary data.</text>
</comment>
<protein>
    <submittedName>
        <fullName evidence="1">Uncharacterized protein</fullName>
    </submittedName>
</protein>
<evidence type="ECO:0000313" key="1">
    <source>
        <dbReference type="EMBL" id="KAH9310922.1"/>
    </source>
</evidence>
<keyword evidence="2" id="KW-1185">Reference proteome</keyword>
<feature type="non-terminal residue" evidence="1">
    <location>
        <position position="1"/>
    </location>
</feature>
<proteinExistence type="predicted"/>
<dbReference type="EMBL" id="JAHRHJ020000006">
    <property type="protein sequence ID" value="KAH9310922.1"/>
    <property type="molecule type" value="Genomic_DNA"/>
</dbReference>
<dbReference type="AlphaFoldDB" id="A0AA38FU19"/>
<gene>
    <name evidence="1" type="ORF">KI387_025957</name>
</gene>
<evidence type="ECO:0000313" key="2">
    <source>
        <dbReference type="Proteomes" id="UP000824469"/>
    </source>
</evidence>
<accession>A0AA38FU19</accession>